<evidence type="ECO:0000256" key="1">
    <source>
        <dbReference type="SAM" id="MobiDB-lite"/>
    </source>
</evidence>
<organism evidence="2">
    <name type="scientific">Sesamum latifolium</name>
    <dbReference type="NCBI Taxonomy" id="2727402"/>
    <lineage>
        <taxon>Eukaryota</taxon>
        <taxon>Viridiplantae</taxon>
        <taxon>Streptophyta</taxon>
        <taxon>Embryophyta</taxon>
        <taxon>Tracheophyta</taxon>
        <taxon>Spermatophyta</taxon>
        <taxon>Magnoliopsida</taxon>
        <taxon>eudicotyledons</taxon>
        <taxon>Gunneridae</taxon>
        <taxon>Pentapetalae</taxon>
        <taxon>asterids</taxon>
        <taxon>lamiids</taxon>
        <taxon>Lamiales</taxon>
        <taxon>Pedaliaceae</taxon>
        <taxon>Sesamum</taxon>
    </lineage>
</organism>
<feature type="region of interest" description="Disordered" evidence="1">
    <location>
        <begin position="1"/>
        <end position="20"/>
    </location>
</feature>
<dbReference type="EMBL" id="JACGWN010000008">
    <property type="protein sequence ID" value="KAL0439864.1"/>
    <property type="molecule type" value="Genomic_DNA"/>
</dbReference>
<sequence>MGLKPVASRQPTPFPPMREPHRAIRNLLPADDRAIPPPLLLTHTSGDENVGAPVEAPPLITALEAPPTRVLGRGRSPCKLGFPPWETRSYPSVWREEHKLLTLLADGRDALDAPAAYWSWRGGHRELTAAHIFRRPRGYWWRTEDARRCWANGSSDRAPLTHQQPWREHGCPSSTTCCAGGLHSGGSYYPDSPHFCW</sequence>
<evidence type="ECO:0000313" key="2">
    <source>
        <dbReference type="EMBL" id="KAL0439864.1"/>
    </source>
</evidence>
<dbReference type="AlphaFoldDB" id="A0AAW2WDS3"/>
<protein>
    <submittedName>
        <fullName evidence="2">Uncharacterized protein</fullName>
    </submittedName>
</protein>
<reference evidence="2" key="1">
    <citation type="submission" date="2020-06" db="EMBL/GenBank/DDBJ databases">
        <authorList>
            <person name="Li T."/>
            <person name="Hu X."/>
            <person name="Zhang T."/>
            <person name="Song X."/>
            <person name="Zhang H."/>
            <person name="Dai N."/>
            <person name="Sheng W."/>
            <person name="Hou X."/>
            <person name="Wei L."/>
        </authorList>
    </citation>
    <scope>NUCLEOTIDE SEQUENCE</scope>
    <source>
        <strain evidence="2">KEN1</strain>
        <tissue evidence="2">Leaf</tissue>
    </source>
</reference>
<gene>
    <name evidence="2" type="ORF">Slati_2469400</name>
</gene>
<comment type="caution">
    <text evidence="2">The sequence shown here is derived from an EMBL/GenBank/DDBJ whole genome shotgun (WGS) entry which is preliminary data.</text>
</comment>
<reference evidence="2" key="2">
    <citation type="journal article" date="2024" name="Plant">
        <title>Genomic evolution and insights into agronomic trait innovations of Sesamum species.</title>
        <authorList>
            <person name="Miao H."/>
            <person name="Wang L."/>
            <person name="Qu L."/>
            <person name="Liu H."/>
            <person name="Sun Y."/>
            <person name="Le M."/>
            <person name="Wang Q."/>
            <person name="Wei S."/>
            <person name="Zheng Y."/>
            <person name="Lin W."/>
            <person name="Duan Y."/>
            <person name="Cao H."/>
            <person name="Xiong S."/>
            <person name="Wang X."/>
            <person name="Wei L."/>
            <person name="Li C."/>
            <person name="Ma Q."/>
            <person name="Ju M."/>
            <person name="Zhao R."/>
            <person name="Li G."/>
            <person name="Mu C."/>
            <person name="Tian Q."/>
            <person name="Mei H."/>
            <person name="Zhang T."/>
            <person name="Gao T."/>
            <person name="Zhang H."/>
        </authorList>
    </citation>
    <scope>NUCLEOTIDE SEQUENCE</scope>
    <source>
        <strain evidence="2">KEN1</strain>
    </source>
</reference>
<accession>A0AAW2WDS3</accession>
<name>A0AAW2WDS3_9LAMI</name>
<proteinExistence type="predicted"/>